<keyword evidence="4" id="KW-1185">Reference proteome</keyword>
<dbReference type="CDD" id="cd02440">
    <property type="entry name" value="AdoMet_MTases"/>
    <property type="match status" value="1"/>
</dbReference>
<evidence type="ECO:0000256" key="1">
    <source>
        <dbReference type="SAM" id="Phobius"/>
    </source>
</evidence>
<dbReference type="STRING" id="35525.A0A164RRN6"/>
<evidence type="ECO:0000259" key="2">
    <source>
        <dbReference type="Pfam" id="PF08241"/>
    </source>
</evidence>
<evidence type="ECO:0000313" key="4">
    <source>
        <dbReference type="Proteomes" id="UP000076858"/>
    </source>
</evidence>
<name>A0A164RRN6_9CRUS</name>
<keyword evidence="3" id="KW-0808">Transferase</keyword>
<protein>
    <submittedName>
        <fullName evidence="3">Methyltransferase 7A-like protein</fullName>
    </submittedName>
</protein>
<proteinExistence type="predicted"/>
<accession>A0A164RRN6</accession>
<dbReference type="AlphaFoldDB" id="A0A164RRN6"/>
<dbReference type="InterPro" id="IPR013216">
    <property type="entry name" value="Methyltransf_11"/>
</dbReference>
<dbReference type="PANTHER" id="PTHR45036">
    <property type="entry name" value="METHYLTRANSFERASE LIKE 7B"/>
    <property type="match status" value="1"/>
</dbReference>
<dbReference type="Proteomes" id="UP000076858">
    <property type="component" value="Unassembled WGS sequence"/>
</dbReference>
<sequence>MLEHLQEILHAVGPWLPHTFVAFIFLLILKKYGGSHIQPLFFAKVYNPFLGTYHVTCQALKRQHFLSMKDHVSADPVLRKKGVLRILEIGPGPGYNFEFYPPNSELTVVEVNPYFEEQFFRKQKEHPHIKMERFVVGFAENMKDVPDNSVDIVVSTMVLCSVRSVEGALKEIHRILAPGGKYYYWEHIREAEYMWVLFVQHLASYTFYDLVFGCQLNRKSDEIIKRNKVGFSSIDQQRFRTPQKGGLHAILIFHSAHVKGIATK</sequence>
<keyword evidence="1" id="KW-0472">Membrane</keyword>
<keyword evidence="1" id="KW-0812">Transmembrane</keyword>
<dbReference type="Gene3D" id="3.40.50.150">
    <property type="entry name" value="Vaccinia Virus protein VP39"/>
    <property type="match status" value="1"/>
</dbReference>
<feature type="transmembrane region" description="Helical" evidence="1">
    <location>
        <begin position="12"/>
        <end position="29"/>
    </location>
</feature>
<organism evidence="3 4">
    <name type="scientific">Daphnia magna</name>
    <dbReference type="NCBI Taxonomy" id="35525"/>
    <lineage>
        <taxon>Eukaryota</taxon>
        <taxon>Metazoa</taxon>
        <taxon>Ecdysozoa</taxon>
        <taxon>Arthropoda</taxon>
        <taxon>Crustacea</taxon>
        <taxon>Branchiopoda</taxon>
        <taxon>Diplostraca</taxon>
        <taxon>Cladocera</taxon>
        <taxon>Anomopoda</taxon>
        <taxon>Daphniidae</taxon>
        <taxon>Daphnia</taxon>
    </lineage>
</organism>
<dbReference type="GO" id="GO:0032259">
    <property type="term" value="P:methylation"/>
    <property type="evidence" value="ECO:0007669"/>
    <property type="project" value="UniProtKB-KW"/>
</dbReference>
<dbReference type="GO" id="GO:0008757">
    <property type="term" value="F:S-adenosylmethionine-dependent methyltransferase activity"/>
    <property type="evidence" value="ECO:0007669"/>
    <property type="project" value="InterPro"/>
</dbReference>
<dbReference type="OrthoDB" id="416496at2759"/>
<reference evidence="3 4" key="1">
    <citation type="submission" date="2016-03" db="EMBL/GenBank/DDBJ databases">
        <title>EvidentialGene: Evidence-directed Construction of Genes on Genomes.</title>
        <authorList>
            <person name="Gilbert D.G."/>
            <person name="Choi J.-H."/>
            <person name="Mockaitis K."/>
            <person name="Colbourne J."/>
            <person name="Pfrender M."/>
        </authorList>
    </citation>
    <scope>NUCLEOTIDE SEQUENCE [LARGE SCALE GENOMIC DNA]</scope>
    <source>
        <strain evidence="3 4">Xinb3</strain>
        <tissue evidence="3">Complete organism</tissue>
    </source>
</reference>
<gene>
    <name evidence="3" type="ORF">APZ42_027076</name>
</gene>
<dbReference type="Pfam" id="PF08241">
    <property type="entry name" value="Methyltransf_11"/>
    <property type="match status" value="1"/>
</dbReference>
<dbReference type="InterPro" id="IPR052356">
    <property type="entry name" value="Thiol_S-MT"/>
</dbReference>
<keyword evidence="1" id="KW-1133">Transmembrane helix</keyword>
<dbReference type="InterPro" id="IPR029063">
    <property type="entry name" value="SAM-dependent_MTases_sf"/>
</dbReference>
<dbReference type="PANTHER" id="PTHR45036:SF1">
    <property type="entry name" value="METHYLTRANSFERASE LIKE 7A"/>
    <property type="match status" value="1"/>
</dbReference>
<keyword evidence="3" id="KW-0489">Methyltransferase</keyword>
<comment type="caution">
    <text evidence="3">The sequence shown here is derived from an EMBL/GenBank/DDBJ whole genome shotgun (WGS) entry which is preliminary data.</text>
</comment>
<evidence type="ECO:0000313" key="3">
    <source>
        <dbReference type="EMBL" id="KZS08880.1"/>
    </source>
</evidence>
<dbReference type="EMBL" id="LRGB01002167">
    <property type="protein sequence ID" value="KZS08880.1"/>
    <property type="molecule type" value="Genomic_DNA"/>
</dbReference>
<dbReference type="SUPFAM" id="SSF53335">
    <property type="entry name" value="S-adenosyl-L-methionine-dependent methyltransferases"/>
    <property type="match status" value="1"/>
</dbReference>
<feature type="domain" description="Methyltransferase type 11" evidence="2">
    <location>
        <begin position="87"/>
        <end position="183"/>
    </location>
</feature>